<feature type="compositionally biased region" description="Polar residues" evidence="1">
    <location>
        <begin position="240"/>
        <end position="251"/>
    </location>
</feature>
<evidence type="ECO:0000313" key="2">
    <source>
        <dbReference type="EMBL" id="CAG8640454.1"/>
    </source>
</evidence>
<dbReference type="OrthoDB" id="2370938at2759"/>
<sequence>MLQHIHEYFNRKSAEWTIIGFLNECEEETFRKKIDSYLKSLQNLVDLEPEGNRKEMAHKLLDAYKKASKEFFVENARAQGTLLAHLCSSLFADLALVLLGHRDSSRSPKPYPDYYVARKLEEERKSVSGPSVHFHQITNSSVIGVNNGPFTVNRSKRNHEEDDFEEKIEQITKKERQTKNGRKIPDYRELTSDSSEGDDNAGSDYEQTSIEEEKTSAIRSTKRIKSNEQSVNEDEFQIPSGYSTPSPQPSKRSVLENNIFFEEDDGIVIIDDVDLCFRDGNPADDYKIGETNVSQLFRRYQNKSIKIAKAGGLFVESNAHEILSLSSIFMLTPNSHSKTMIDIFGSTLLDEVYRQVNPAQQIGFDSECENVLRKVIKKAIKESRGDATKLLLSELANSQTLDENLGSVILECLKTLPITKIKNEPSETTLITNYLDRIMKGIVHDPDKYIVEWPNTGLDESKARKPQGRSKQPDFVVSIIHQLQTSGVIFVGEVSPPSEKNNVYKNCNDLIRLGIFMKDCLDSAIDLGADINILGFQCVDHTIDFYMMDLIQGTYIMIHIGQVTVPASVKELLSFVDEIEVLLVIREIFRKSFDTFYAKICNPSPPSTKAMFKRDTLSTPKFKQLVSKTRDCYRSCPFWFGRF</sequence>
<reference evidence="2" key="1">
    <citation type="submission" date="2021-06" db="EMBL/GenBank/DDBJ databases">
        <authorList>
            <person name="Kallberg Y."/>
            <person name="Tangrot J."/>
            <person name="Rosling A."/>
        </authorList>
    </citation>
    <scope>NUCLEOTIDE SEQUENCE</scope>
    <source>
        <strain evidence="2">MT106</strain>
    </source>
</reference>
<protein>
    <submittedName>
        <fullName evidence="2">12319_t:CDS:1</fullName>
    </submittedName>
</protein>
<feature type="region of interest" description="Disordered" evidence="1">
    <location>
        <begin position="145"/>
        <end position="252"/>
    </location>
</feature>
<accession>A0A9N9DHT7</accession>
<dbReference type="EMBL" id="CAJVPL010003908">
    <property type="protein sequence ID" value="CAG8640454.1"/>
    <property type="molecule type" value="Genomic_DNA"/>
</dbReference>
<name>A0A9N9DHT7_9GLOM</name>
<dbReference type="Proteomes" id="UP000789831">
    <property type="component" value="Unassembled WGS sequence"/>
</dbReference>
<feature type="compositionally biased region" description="Basic and acidic residues" evidence="1">
    <location>
        <begin position="167"/>
        <end position="191"/>
    </location>
</feature>
<organism evidence="2 3">
    <name type="scientific">Ambispora gerdemannii</name>
    <dbReference type="NCBI Taxonomy" id="144530"/>
    <lineage>
        <taxon>Eukaryota</taxon>
        <taxon>Fungi</taxon>
        <taxon>Fungi incertae sedis</taxon>
        <taxon>Mucoromycota</taxon>
        <taxon>Glomeromycotina</taxon>
        <taxon>Glomeromycetes</taxon>
        <taxon>Archaeosporales</taxon>
        <taxon>Ambisporaceae</taxon>
        <taxon>Ambispora</taxon>
    </lineage>
</organism>
<evidence type="ECO:0000256" key="1">
    <source>
        <dbReference type="SAM" id="MobiDB-lite"/>
    </source>
</evidence>
<dbReference type="AlphaFoldDB" id="A0A9N9DHT7"/>
<proteinExistence type="predicted"/>
<comment type="caution">
    <text evidence="2">The sequence shown here is derived from an EMBL/GenBank/DDBJ whole genome shotgun (WGS) entry which is preliminary data.</text>
</comment>
<gene>
    <name evidence="2" type="ORF">AGERDE_LOCUS10953</name>
</gene>
<evidence type="ECO:0000313" key="3">
    <source>
        <dbReference type="Proteomes" id="UP000789831"/>
    </source>
</evidence>
<keyword evidence="3" id="KW-1185">Reference proteome</keyword>